<proteinExistence type="predicted"/>
<dbReference type="WBParaSite" id="PgR051X_g026_t01">
    <property type="protein sequence ID" value="PgR051X_g026_t01"/>
    <property type="gene ID" value="PgR051X_g026"/>
</dbReference>
<name>A0A915BPW0_PARUN</name>
<protein>
    <submittedName>
        <fullName evidence="2">Gfo/Idh/MocA-like oxidoreductase N-terminal domain-containing protein</fullName>
    </submittedName>
</protein>
<evidence type="ECO:0000313" key="2">
    <source>
        <dbReference type="WBParaSite" id="PgR051X_g026_t01"/>
    </source>
</evidence>
<evidence type="ECO:0000313" key="1">
    <source>
        <dbReference type="Proteomes" id="UP000887569"/>
    </source>
</evidence>
<dbReference type="Gene3D" id="3.40.50.720">
    <property type="entry name" value="NAD(P)-binding Rossmann-like Domain"/>
    <property type="match status" value="1"/>
</dbReference>
<dbReference type="SUPFAM" id="SSF51735">
    <property type="entry name" value="NAD(P)-binding Rossmann-fold domains"/>
    <property type="match status" value="1"/>
</dbReference>
<dbReference type="Proteomes" id="UP000887569">
    <property type="component" value="Unplaced"/>
</dbReference>
<dbReference type="InterPro" id="IPR036291">
    <property type="entry name" value="NAD(P)-bd_dom_sf"/>
</dbReference>
<reference evidence="2" key="1">
    <citation type="submission" date="2022-11" db="UniProtKB">
        <authorList>
            <consortium name="WormBaseParasite"/>
        </authorList>
    </citation>
    <scope>IDENTIFICATION</scope>
</reference>
<dbReference type="AlphaFoldDB" id="A0A915BPW0"/>
<accession>A0A915BPW0</accession>
<organism evidence="1 2">
    <name type="scientific">Parascaris univalens</name>
    <name type="common">Nematode worm</name>
    <dbReference type="NCBI Taxonomy" id="6257"/>
    <lineage>
        <taxon>Eukaryota</taxon>
        <taxon>Metazoa</taxon>
        <taxon>Ecdysozoa</taxon>
        <taxon>Nematoda</taxon>
        <taxon>Chromadorea</taxon>
        <taxon>Rhabditida</taxon>
        <taxon>Spirurina</taxon>
        <taxon>Ascaridomorpha</taxon>
        <taxon>Ascaridoidea</taxon>
        <taxon>Ascarididae</taxon>
        <taxon>Parascaris</taxon>
    </lineage>
</organism>
<keyword evidence="1" id="KW-1185">Reference proteome</keyword>
<sequence>MSDAKQSVGLLCSDASLVEYYVRLITKVERFELKAIWCPDAERSIQLAADNDVPSVSHTAYQLISRVDTQTVIIAGHPSHNALFCVQAQASKKNVICIGAAALTIECARVMAEFASRFTSTTQVIYPLKYSSPFAVLRSSLNRIGTLQNVYVESTFEARICEKERLCYDAATSLHKYGHELIDALASLCSVQQPRPIAVTHRERSSVVDHFRLHELETAHMQIGFGSVVATMRLTASSTDSLSVRIRGDSGTLHMDTNTVLLDRLDGQSVLWRGDGTVESMIRDGALNALNTDKPLNGPTELSLVQCISTSLLQ</sequence>
<dbReference type="Gene3D" id="3.30.360.10">
    <property type="entry name" value="Dihydrodipicolinate Reductase, domain 2"/>
    <property type="match status" value="1"/>
</dbReference>